<dbReference type="Proteomes" id="UP000830167">
    <property type="component" value="Chromosome"/>
</dbReference>
<evidence type="ECO:0000256" key="2">
    <source>
        <dbReference type="ARBA" id="ARBA00022801"/>
    </source>
</evidence>
<reference evidence="4" key="1">
    <citation type="submission" date="2021-12" db="EMBL/GenBank/DDBJ databases">
        <title>Alicyclobacillaceae gen. nov., sp. nov., isolated from chalcocite enrichment system.</title>
        <authorList>
            <person name="Jiang Z."/>
        </authorList>
    </citation>
    <scope>NUCLEOTIDE SEQUENCE</scope>
    <source>
        <strain evidence="4">MYW30-H2</strain>
    </source>
</reference>
<dbReference type="InterPro" id="IPR006683">
    <property type="entry name" value="Thioestr_dom"/>
</dbReference>
<dbReference type="Pfam" id="PF03061">
    <property type="entry name" value="4HBT"/>
    <property type="match status" value="1"/>
</dbReference>
<proteinExistence type="inferred from homology"/>
<dbReference type="NCBIfam" id="TIGR00369">
    <property type="entry name" value="unchar_dom_1"/>
    <property type="match status" value="1"/>
</dbReference>
<keyword evidence="2" id="KW-0378">Hydrolase</keyword>
<dbReference type="InterPro" id="IPR039298">
    <property type="entry name" value="ACOT13"/>
</dbReference>
<organism evidence="4 5">
    <name type="scientific">Fodinisporobacter ferrooxydans</name>
    <dbReference type="NCBI Taxonomy" id="2901836"/>
    <lineage>
        <taxon>Bacteria</taxon>
        <taxon>Bacillati</taxon>
        <taxon>Bacillota</taxon>
        <taxon>Bacilli</taxon>
        <taxon>Bacillales</taxon>
        <taxon>Alicyclobacillaceae</taxon>
        <taxon>Fodinisporobacter</taxon>
    </lineage>
</organism>
<protein>
    <submittedName>
        <fullName evidence="4">PaaI family thioesterase</fullName>
    </submittedName>
</protein>
<dbReference type="RefSeq" id="WP_347437851.1">
    <property type="nucleotide sequence ID" value="NZ_CP089291.1"/>
</dbReference>
<comment type="similarity">
    <text evidence="1">Belongs to the thioesterase PaaI family.</text>
</comment>
<evidence type="ECO:0000313" key="4">
    <source>
        <dbReference type="EMBL" id="UOF91159.1"/>
    </source>
</evidence>
<dbReference type="InterPro" id="IPR003736">
    <property type="entry name" value="PAAI_dom"/>
</dbReference>
<sequence length="140" mass="15371">MNRIAERKIVVRKTEPGMSPFWDYIGMRELKIEDGYAELRIDITPDLLQRRGVVHGGVLATLIDGVIGSAVRSTLTDELGSATVELKVNYIRPAKGEYLIAKSKLTYRGGTLAVGQAEVFDSEGTLTAIGTATFMILKKR</sequence>
<dbReference type="EMBL" id="CP089291">
    <property type="protein sequence ID" value="UOF91159.1"/>
    <property type="molecule type" value="Genomic_DNA"/>
</dbReference>
<evidence type="ECO:0000313" key="5">
    <source>
        <dbReference type="Proteomes" id="UP000830167"/>
    </source>
</evidence>
<dbReference type="Gene3D" id="3.10.129.10">
    <property type="entry name" value="Hotdog Thioesterase"/>
    <property type="match status" value="1"/>
</dbReference>
<dbReference type="SUPFAM" id="SSF54637">
    <property type="entry name" value="Thioesterase/thiol ester dehydrase-isomerase"/>
    <property type="match status" value="1"/>
</dbReference>
<feature type="domain" description="Thioesterase" evidence="3">
    <location>
        <begin position="52"/>
        <end position="127"/>
    </location>
</feature>
<evidence type="ECO:0000256" key="1">
    <source>
        <dbReference type="ARBA" id="ARBA00008324"/>
    </source>
</evidence>
<name>A0ABY4CMC3_9BACL</name>
<gene>
    <name evidence="4" type="ORF">LSG31_02545</name>
</gene>
<accession>A0ABY4CMC3</accession>
<evidence type="ECO:0000259" key="3">
    <source>
        <dbReference type="Pfam" id="PF03061"/>
    </source>
</evidence>
<dbReference type="InterPro" id="IPR029069">
    <property type="entry name" value="HotDog_dom_sf"/>
</dbReference>
<dbReference type="PANTHER" id="PTHR21660:SF1">
    <property type="entry name" value="ACYL-COENZYME A THIOESTERASE 13"/>
    <property type="match status" value="1"/>
</dbReference>
<dbReference type="CDD" id="cd03443">
    <property type="entry name" value="PaaI_thioesterase"/>
    <property type="match status" value="1"/>
</dbReference>
<keyword evidence="5" id="KW-1185">Reference proteome</keyword>
<dbReference type="PANTHER" id="PTHR21660">
    <property type="entry name" value="THIOESTERASE SUPERFAMILY MEMBER-RELATED"/>
    <property type="match status" value="1"/>
</dbReference>